<gene>
    <name evidence="3" type="ORF">BJ982_004734</name>
</gene>
<dbReference type="RefSeq" id="WP_184883458.1">
    <property type="nucleotide sequence ID" value="NZ_BOOV01000043.1"/>
</dbReference>
<feature type="signal peptide" evidence="2">
    <location>
        <begin position="1"/>
        <end position="25"/>
    </location>
</feature>
<evidence type="ECO:0000256" key="2">
    <source>
        <dbReference type="SAM" id="SignalP"/>
    </source>
</evidence>
<organism evidence="3 4">
    <name type="scientific">Sphaerisporangium siamense</name>
    <dbReference type="NCBI Taxonomy" id="795645"/>
    <lineage>
        <taxon>Bacteria</taxon>
        <taxon>Bacillati</taxon>
        <taxon>Actinomycetota</taxon>
        <taxon>Actinomycetes</taxon>
        <taxon>Streptosporangiales</taxon>
        <taxon>Streptosporangiaceae</taxon>
        <taxon>Sphaerisporangium</taxon>
    </lineage>
</organism>
<feature type="region of interest" description="Disordered" evidence="1">
    <location>
        <begin position="26"/>
        <end position="47"/>
    </location>
</feature>
<evidence type="ECO:0000256" key="1">
    <source>
        <dbReference type="SAM" id="MobiDB-lite"/>
    </source>
</evidence>
<reference evidence="3 4" key="1">
    <citation type="submission" date="2020-08" db="EMBL/GenBank/DDBJ databases">
        <title>Sequencing the genomes of 1000 actinobacteria strains.</title>
        <authorList>
            <person name="Klenk H.-P."/>
        </authorList>
    </citation>
    <scope>NUCLEOTIDE SEQUENCE [LARGE SCALE GENOMIC DNA]</scope>
    <source>
        <strain evidence="3 4">DSM 45784</strain>
    </source>
</reference>
<dbReference type="EMBL" id="JACHND010000001">
    <property type="protein sequence ID" value="MBB4703190.1"/>
    <property type="molecule type" value="Genomic_DNA"/>
</dbReference>
<dbReference type="AlphaFoldDB" id="A0A7W7DBX0"/>
<evidence type="ECO:0000313" key="3">
    <source>
        <dbReference type="EMBL" id="MBB4703190.1"/>
    </source>
</evidence>
<proteinExistence type="predicted"/>
<evidence type="ECO:0000313" key="4">
    <source>
        <dbReference type="Proteomes" id="UP000542210"/>
    </source>
</evidence>
<feature type="chain" id="PRO_5030785820" evidence="2">
    <location>
        <begin position="26"/>
        <end position="47"/>
    </location>
</feature>
<keyword evidence="2" id="KW-0732">Signal</keyword>
<feature type="compositionally biased region" description="Acidic residues" evidence="1">
    <location>
        <begin position="32"/>
        <end position="47"/>
    </location>
</feature>
<dbReference type="Proteomes" id="UP000542210">
    <property type="component" value="Unassembled WGS sequence"/>
</dbReference>
<name>A0A7W7DBX0_9ACTN</name>
<comment type="caution">
    <text evidence="3">The sequence shown here is derived from an EMBL/GenBank/DDBJ whole genome shotgun (WGS) entry which is preliminary data.</text>
</comment>
<keyword evidence="4" id="KW-1185">Reference proteome</keyword>
<protein>
    <submittedName>
        <fullName evidence="3">Uncharacterized protein</fullName>
    </submittedName>
</protein>
<sequence length="47" mass="5333">MLRRLIATGILLTVAVLTVTAPASARLRGGDDWDDDWDDDDWDDDWD</sequence>
<accession>A0A7W7DBX0</accession>